<accession>A0A256G7R8</accession>
<dbReference type="Gene3D" id="3.90.180.10">
    <property type="entry name" value="Medium-chain alcohol dehydrogenases, catalytic domain"/>
    <property type="match status" value="1"/>
</dbReference>
<evidence type="ECO:0000256" key="1">
    <source>
        <dbReference type="ARBA" id="ARBA00023002"/>
    </source>
</evidence>
<dbReference type="PANTHER" id="PTHR43401:SF2">
    <property type="entry name" value="L-THREONINE 3-DEHYDROGENASE"/>
    <property type="match status" value="1"/>
</dbReference>
<proteinExistence type="predicted"/>
<dbReference type="GO" id="GO:0016491">
    <property type="term" value="F:oxidoreductase activity"/>
    <property type="evidence" value="ECO:0007669"/>
    <property type="project" value="UniProtKB-KW"/>
</dbReference>
<keyword evidence="1" id="KW-0560">Oxidoreductase</keyword>
<evidence type="ECO:0000259" key="3">
    <source>
        <dbReference type="Pfam" id="PF08240"/>
    </source>
</evidence>
<dbReference type="InterPro" id="IPR013154">
    <property type="entry name" value="ADH-like_N"/>
</dbReference>
<dbReference type="InterPro" id="IPR036291">
    <property type="entry name" value="NAD(P)-bd_dom_sf"/>
</dbReference>
<reference evidence="4 5" key="1">
    <citation type="submission" date="2017-07" db="EMBL/GenBank/DDBJ databases">
        <title>Phylogenetic study on the rhizospheric bacterium Ochrobactrum sp. A44.</title>
        <authorList>
            <person name="Krzyzanowska D.M."/>
            <person name="Ossowicki A."/>
            <person name="Rajewska M."/>
            <person name="Maciag T."/>
            <person name="Kaczynski Z."/>
            <person name="Czerwicka M."/>
            <person name="Jafra S."/>
        </authorList>
    </citation>
    <scope>NUCLEOTIDE SEQUENCE [LARGE SCALE GENOMIC DNA]</scope>
    <source>
        <strain evidence="4 5">DSM 7216</strain>
    </source>
</reference>
<dbReference type="OrthoDB" id="9809185at2"/>
<dbReference type="Pfam" id="PF00107">
    <property type="entry name" value="ADH_zinc_N"/>
    <property type="match status" value="1"/>
</dbReference>
<dbReference type="SUPFAM" id="SSF50129">
    <property type="entry name" value="GroES-like"/>
    <property type="match status" value="1"/>
</dbReference>
<dbReference type="PANTHER" id="PTHR43401">
    <property type="entry name" value="L-THREONINE 3-DEHYDROGENASE"/>
    <property type="match status" value="1"/>
</dbReference>
<dbReference type="Proteomes" id="UP000215590">
    <property type="component" value="Unassembled WGS sequence"/>
</dbReference>
<comment type="caution">
    <text evidence="4">The sequence shown here is derived from an EMBL/GenBank/DDBJ whole genome shotgun (WGS) entry which is preliminary data.</text>
</comment>
<dbReference type="InterPro" id="IPR011032">
    <property type="entry name" value="GroES-like_sf"/>
</dbReference>
<evidence type="ECO:0000313" key="5">
    <source>
        <dbReference type="Proteomes" id="UP000215590"/>
    </source>
</evidence>
<dbReference type="AlphaFoldDB" id="A0A256G7R8"/>
<sequence>MKALVYTANNTLEYEDVNDPTLVPGDVLVKVEAVGICGSDMHAYHGHDARRLPPLILGHEAAGEAVTGSLAGRKVTINPLMTPVEGKFARAGRPNLAPERKIISMADRQGAFAEYVAIPEGNIIALPDGFDIAKAALAEPLSVSWRAAKRACDLLIVPLDEARAVVLGGGAIGLGAALALRNFGIHNITIAETNPVRKMTLKNAGDFRVYSPIVNGEPDENSVDLVIDAVGAVATRAAACRMIAPGGVIVHIGLLPEDGGLDIRKITLQEVTLTGAYCYTPDDFRETVTAMIEGKLGSLDWFETRPLADGAMAFSDIDGGKISSAKIILKP</sequence>
<organism evidence="4 5">
    <name type="scientific">Brucella thiophenivorans</name>
    <dbReference type="NCBI Taxonomy" id="571255"/>
    <lineage>
        <taxon>Bacteria</taxon>
        <taxon>Pseudomonadati</taxon>
        <taxon>Pseudomonadota</taxon>
        <taxon>Alphaproteobacteria</taxon>
        <taxon>Hyphomicrobiales</taxon>
        <taxon>Brucellaceae</taxon>
        <taxon>Brucella/Ochrobactrum group</taxon>
        <taxon>Brucella</taxon>
    </lineage>
</organism>
<dbReference type="Gene3D" id="3.40.50.720">
    <property type="entry name" value="NAD(P)-binding Rossmann-like Domain"/>
    <property type="match status" value="1"/>
</dbReference>
<dbReference type="EMBL" id="NNRJ01000002">
    <property type="protein sequence ID" value="OYR22996.1"/>
    <property type="molecule type" value="Genomic_DNA"/>
</dbReference>
<evidence type="ECO:0000313" key="4">
    <source>
        <dbReference type="EMBL" id="OYR22996.1"/>
    </source>
</evidence>
<protein>
    <submittedName>
        <fullName evidence="4">Zinc-binding dehydrogenase family protein</fullName>
    </submittedName>
</protein>
<feature type="domain" description="Alcohol dehydrogenase-like C-terminal" evidence="2">
    <location>
        <begin position="171"/>
        <end position="290"/>
    </location>
</feature>
<keyword evidence="5" id="KW-1185">Reference proteome</keyword>
<gene>
    <name evidence="4" type="ORF">CEV31_0072</name>
</gene>
<dbReference type="RefSeq" id="WP_094504935.1">
    <property type="nucleotide sequence ID" value="NZ_JBHEEK010000031.1"/>
</dbReference>
<feature type="domain" description="Alcohol dehydrogenase-like N-terminal" evidence="3">
    <location>
        <begin position="24"/>
        <end position="128"/>
    </location>
</feature>
<dbReference type="InterPro" id="IPR013149">
    <property type="entry name" value="ADH-like_C"/>
</dbReference>
<evidence type="ECO:0000259" key="2">
    <source>
        <dbReference type="Pfam" id="PF00107"/>
    </source>
</evidence>
<dbReference type="InterPro" id="IPR050129">
    <property type="entry name" value="Zn_alcohol_dh"/>
</dbReference>
<name>A0A256G7R8_9HYPH</name>
<dbReference type="SUPFAM" id="SSF51735">
    <property type="entry name" value="NAD(P)-binding Rossmann-fold domains"/>
    <property type="match status" value="1"/>
</dbReference>
<dbReference type="Pfam" id="PF08240">
    <property type="entry name" value="ADH_N"/>
    <property type="match status" value="1"/>
</dbReference>